<comment type="caution">
    <text evidence="3">The sequence shown here is derived from an EMBL/GenBank/DDBJ whole genome shotgun (WGS) entry which is preliminary data.</text>
</comment>
<keyword evidence="1" id="KW-0732">Signal</keyword>
<keyword evidence="4" id="KW-1185">Reference proteome</keyword>
<gene>
    <name evidence="3" type="ORF">MMF97_03555</name>
</gene>
<name>A0ABS9ZT60_9SPHI</name>
<proteinExistence type="predicted"/>
<evidence type="ECO:0000313" key="4">
    <source>
        <dbReference type="Proteomes" id="UP001165460"/>
    </source>
</evidence>
<sequence length="167" mass="18602">MKKIFYLVALFVITGLNVNAQSVGAKREFNNALKAYFETKNALTKDNATEAGAGAQKLLTVVNEFPVKTLSATQQADWNKVNGELKKSLQPMLAETDLKAQRKNFDGVASSMIKLVKNLNLNNEEVYVQYCPMAKKSWLNEVKPVQNPFFGSKMFDCGEVTETIAKK</sequence>
<feature type="domain" description="DUF3347" evidence="2">
    <location>
        <begin position="33"/>
        <end position="123"/>
    </location>
</feature>
<dbReference type="EMBL" id="JALGBH010000001">
    <property type="protein sequence ID" value="MCJ0741776.1"/>
    <property type="molecule type" value="Genomic_DNA"/>
</dbReference>
<organism evidence="3 4">
    <name type="scientific">Pedobacter montanisoli</name>
    <dbReference type="NCBI Taxonomy" id="2923277"/>
    <lineage>
        <taxon>Bacteria</taxon>
        <taxon>Pseudomonadati</taxon>
        <taxon>Bacteroidota</taxon>
        <taxon>Sphingobacteriia</taxon>
        <taxon>Sphingobacteriales</taxon>
        <taxon>Sphingobacteriaceae</taxon>
        <taxon>Pedobacter</taxon>
    </lineage>
</organism>
<evidence type="ECO:0000256" key="1">
    <source>
        <dbReference type="SAM" id="SignalP"/>
    </source>
</evidence>
<evidence type="ECO:0000259" key="2">
    <source>
        <dbReference type="Pfam" id="PF11827"/>
    </source>
</evidence>
<reference evidence="3" key="1">
    <citation type="submission" date="2022-03" db="EMBL/GenBank/DDBJ databases">
        <authorList>
            <person name="Woo C.Y."/>
        </authorList>
    </citation>
    <scope>NUCLEOTIDE SEQUENCE</scope>
    <source>
        <strain evidence="3">CYS-01</strain>
    </source>
</reference>
<protein>
    <submittedName>
        <fullName evidence="3">DUF3347 domain-containing protein</fullName>
    </submittedName>
</protein>
<feature type="signal peptide" evidence="1">
    <location>
        <begin position="1"/>
        <end position="20"/>
    </location>
</feature>
<feature type="chain" id="PRO_5047055672" evidence="1">
    <location>
        <begin position="21"/>
        <end position="167"/>
    </location>
</feature>
<evidence type="ECO:0000313" key="3">
    <source>
        <dbReference type="EMBL" id="MCJ0741776.1"/>
    </source>
</evidence>
<dbReference type="RefSeq" id="WP_243359237.1">
    <property type="nucleotide sequence ID" value="NZ_JALGBH010000001.1"/>
</dbReference>
<dbReference type="Proteomes" id="UP001165460">
    <property type="component" value="Unassembled WGS sequence"/>
</dbReference>
<dbReference type="InterPro" id="IPR021782">
    <property type="entry name" value="DUF3347"/>
</dbReference>
<accession>A0ABS9ZT60</accession>
<dbReference type="Pfam" id="PF11827">
    <property type="entry name" value="DUF3347"/>
    <property type="match status" value="1"/>
</dbReference>